<dbReference type="EMBL" id="SRSD01000007">
    <property type="protein sequence ID" value="KAA0890484.1"/>
    <property type="molecule type" value="Genomic_DNA"/>
</dbReference>
<dbReference type="InterPro" id="IPR001173">
    <property type="entry name" value="Glyco_trans_2-like"/>
</dbReference>
<evidence type="ECO:0000313" key="7">
    <source>
        <dbReference type="Proteomes" id="UP000324298"/>
    </source>
</evidence>
<keyword evidence="4" id="KW-0472">Membrane</keyword>
<evidence type="ECO:0000256" key="1">
    <source>
        <dbReference type="ARBA" id="ARBA00006739"/>
    </source>
</evidence>
<comment type="similarity">
    <text evidence="1">Belongs to the glycosyltransferase 2 family.</text>
</comment>
<dbReference type="Proteomes" id="UP000324298">
    <property type="component" value="Unassembled WGS sequence"/>
</dbReference>
<dbReference type="CDD" id="cd06439">
    <property type="entry name" value="CESA_like_1"/>
    <property type="match status" value="1"/>
</dbReference>
<keyword evidence="2" id="KW-0328">Glycosyltransferase</keyword>
<feature type="transmembrane region" description="Helical" evidence="4">
    <location>
        <begin position="290"/>
        <end position="310"/>
    </location>
</feature>
<evidence type="ECO:0000313" key="6">
    <source>
        <dbReference type="EMBL" id="KAA0890484.1"/>
    </source>
</evidence>
<feature type="domain" description="Glycosyltransferase 2-like" evidence="5">
    <location>
        <begin position="45"/>
        <end position="170"/>
    </location>
</feature>
<organism evidence="6 7">
    <name type="scientific">Oryzomonas rubra</name>
    <dbReference type="NCBI Taxonomy" id="2509454"/>
    <lineage>
        <taxon>Bacteria</taxon>
        <taxon>Pseudomonadati</taxon>
        <taxon>Thermodesulfobacteriota</taxon>
        <taxon>Desulfuromonadia</taxon>
        <taxon>Geobacterales</taxon>
        <taxon>Geobacteraceae</taxon>
        <taxon>Oryzomonas</taxon>
    </lineage>
</organism>
<dbReference type="PANTHER" id="PTHR43630">
    <property type="entry name" value="POLY-BETA-1,6-N-ACETYL-D-GLUCOSAMINE SYNTHASE"/>
    <property type="match status" value="1"/>
</dbReference>
<comment type="caution">
    <text evidence="6">The sequence shown here is derived from an EMBL/GenBank/DDBJ whole genome shotgun (WGS) entry which is preliminary data.</text>
</comment>
<accession>A0A5A9XCF2</accession>
<evidence type="ECO:0000256" key="2">
    <source>
        <dbReference type="ARBA" id="ARBA00022676"/>
    </source>
</evidence>
<evidence type="ECO:0000259" key="5">
    <source>
        <dbReference type="Pfam" id="PF00535"/>
    </source>
</evidence>
<sequence>MIETFFFLSVVLVFYIYAGYPLLAAGLAACLHQTVKKKTFEPTVTILISAYNEAEGIATTIENKLGLEYPHNKLEIIVISDGSTDRTDAIVQGFADHDVRLLRQEPRAGKTGALNMAVPLAKGDIIIFSDANSLYAPDALRKLLANFADEEVGYVTGKMIYANPDGTPIGEGCSAYMKYENALRSIETRLGSVVGVDGGIDAVRATLYRPMNADQLPDFVQPLKVIEQGYRVVYEPEAVLWEPTLKDTDDEYRMRVRVSLRAFWALFDMRQLLWPGINPLFAWQLWSHKVLRYLCFWFLLVAYVTNWLLLGNGEGYTVMLVLQHAGYVGALAAPRTKSAGVWGRLLTFSRYFVLLNLAAAHAFGKFLLGKKQVVWTPRKG</sequence>
<dbReference type="InterPro" id="IPR029044">
    <property type="entry name" value="Nucleotide-diphossugar_trans"/>
</dbReference>
<feature type="transmembrane region" description="Helical" evidence="4">
    <location>
        <begin position="348"/>
        <end position="368"/>
    </location>
</feature>
<keyword evidence="4" id="KW-1133">Transmembrane helix</keyword>
<dbReference type="SUPFAM" id="SSF53448">
    <property type="entry name" value="Nucleotide-diphospho-sugar transferases"/>
    <property type="match status" value="1"/>
</dbReference>
<gene>
    <name evidence="6" type="ORF">ET418_12560</name>
</gene>
<evidence type="ECO:0000256" key="4">
    <source>
        <dbReference type="SAM" id="Phobius"/>
    </source>
</evidence>
<keyword evidence="7" id="KW-1185">Reference proteome</keyword>
<dbReference type="AlphaFoldDB" id="A0A5A9XCF2"/>
<dbReference type="GO" id="GO:0016757">
    <property type="term" value="F:glycosyltransferase activity"/>
    <property type="evidence" value="ECO:0007669"/>
    <property type="project" value="UniProtKB-KW"/>
</dbReference>
<evidence type="ECO:0000256" key="3">
    <source>
        <dbReference type="ARBA" id="ARBA00022679"/>
    </source>
</evidence>
<reference evidence="6 7" key="1">
    <citation type="submission" date="2019-04" db="EMBL/GenBank/DDBJ databases">
        <title>Geobacter ruber sp. nov., ferric-reducing bacteria isolated from paddy soil.</title>
        <authorList>
            <person name="Xu Z."/>
            <person name="Masuda Y."/>
            <person name="Itoh H."/>
            <person name="Senoo K."/>
        </authorList>
    </citation>
    <scope>NUCLEOTIDE SEQUENCE [LARGE SCALE GENOMIC DNA]</scope>
    <source>
        <strain evidence="6 7">Red88</strain>
    </source>
</reference>
<name>A0A5A9XCF2_9BACT</name>
<feature type="transmembrane region" description="Helical" evidence="4">
    <location>
        <begin position="6"/>
        <end position="31"/>
    </location>
</feature>
<dbReference type="OrthoDB" id="9802632at2"/>
<proteinExistence type="inferred from homology"/>
<keyword evidence="4" id="KW-0812">Transmembrane</keyword>
<protein>
    <submittedName>
        <fullName evidence="6">Glycosyltransferase family 2 protein</fullName>
    </submittedName>
</protein>
<dbReference type="RefSeq" id="WP_149307987.1">
    <property type="nucleotide sequence ID" value="NZ_SRSD01000007.1"/>
</dbReference>
<keyword evidence="3 6" id="KW-0808">Transferase</keyword>
<dbReference type="PANTHER" id="PTHR43630:SF1">
    <property type="entry name" value="POLY-BETA-1,6-N-ACETYL-D-GLUCOSAMINE SYNTHASE"/>
    <property type="match status" value="1"/>
</dbReference>
<dbReference type="Pfam" id="PF00535">
    <property type="entry name" value="Glycos_transf_2"/>
    <property type="match status" value="1"/>
</dbReference>
<dbReference type="Gene3D" id="3.90.550.10">
    <property type="entry name" value="Spore Coat Polysaccharide Biosynthesis Protein SpsA, Chain A"/>
    <property type="match status" value="1"/>
</dbReference>